<reference evidence="1 2" key="1">
    <citation type="submission" date="2015-01" db="EMBL/GenBank/DDBJ databases">
        <title>Evolution of Trichinella species and genotypes.</title>
        <authorList>
            <person name="Korhonen P.K."/>
            <person name="Edoardo P."/>
            <person name="Giuseppe L.R."/>
            <person name="Gasser R.B."/>
        </authorList>
    </citation>
    <scope>NUCLEOTIDE SEQUENCE [LARGE SCALE GENOMIC DNA]</scope>
    <source>
        <strain evidence="1">ISS1980</strain>
    </source>
</reference>
<name>A0A0V1N9J5_9BILA</name>
<dbReference type="Proteomes" id="UP000054843">
    <property type="component" value="Unassembled WGS sequence"/>
</dbReference>
<comment type="caution">
    <text evidence="1">The sequence shown here is derived from an EMBL/GenBank/DDBJ whole genome shotgun (WGS) entry which is preliminary data.</text>
</comment>
<organism evidence="1 2">
    <name type="scientific">Trichinella papuae</name>
    <dbReference type="NCBI Taxonomy" id="268474"/>
    <lineage>
        <taxon>Eukaryota</taxon>
        <taxon>Metazoa</taxon>
        <taxon>Ecdysozoa</taxon>
        <taxon>Nematoda</taxon>
        <taxon>Enoplea</taxon>
        <taxon>Dorylaimia</taxon>
        <taxon>Trichinellida</taxon>
        <taxon>Trichinellidae</taxon>
        <taxon>Trichinella</taxon>
    </lineage>
</organism>
<gene>
    <name evidence="1" type="ORF">T10_6355</name>
</gene>
<dbReference type="AlphaFoldDB" id="A0A0V1N9J5"/>
<dbReference type="EMBL" id="JYDO01000002">
    <property type="protein sequence ID" value="KRZ80508.1"/>
    <property type="molecule type" value="Genomic_DNA"/>
</dbReference>
<sequence>LAYLRGFLSGAAFDAIQCLSAKHALMMIQSVSSSNKLSVICDEWHKEQRTDFVRVPWDEMVLANSGLVADLPAFLRFLQEQVLMSEAAERSREFAPKGDRSTLSMDYRKRIKTRGATAFYYISVENSFPSAGRNAQSPSARVCERQALGRDEEWRDDTACVSTVLSQVNPAVLSMDLLWRTVNYLLDLALEHSFIKQDVAKALGLVGKAHPVSVVGIGRVLCEYPSLQLVKFWLCPTDRKKNTERYLLEALIMPKLCNDLYIADVSAADWEHARFLELVADEGNDKEEIHVAIGVDNYCRFLGNAI</sequence>
<proteinExistence type="predicted"/>
<accession>A0A0V1N9J5</accession>
<protein>
    <submittedName>
        <fullName evidence="1">Uncharacterized protein</fullName>
    </submittedName>
</protein>
<evidence type="ECO:0000313" key="1">
    <source>
        <dbReference type="EMBL" id="KRZ80508.1"/>
    </source>
</evidence>
<keyword evidence="2" id="KW-1185">Reference proteome</keyword>
<dbReference type="OrthoDB" id="10369672at2759"/>
<feature type="non-terminal residue" evidence="1">
    <location>
        <position position="1"/>
    </location>
</feature>
<evidence type="ECO:0000313" key="2">
    <source>
        <dbReference type="Proteomes" id="UP000054843"/>
    </source>
</evidence>